<dbReference type="EMBL" id="ABVL01000029">
    <property type="protein sequence ID" value="EDY16690.1"/>
    <property type="molecule type" value="Genomic_DNA"/>
</dbReference>
<keyword evidence="3" id="KW-1185">Reference proteome</keyword>
<proteinExistence type="predicted"/>
<sequence length="166" mass="17937">MNWIAIIPDDLKASGHGTIIDKAQTLAVGGVDPVADAIANITAEVRSAVRTGNQLDTDPTKIPRSLKRLAVQMILFALMERIGVPLSDAQAKESDRHAKRLEQLYERKEVLEPPDSPDTTGSPVNPGMWNSENKLIMRTHPTPVPGVQFPPTGGYANPDAPQDPTS</sequence>
<evidence type="ECO:0000256" key="1">
    <source>
        <dbReference type="SAM" id="MobiDB-lite"/>
    </source>
</evidence>
<feature type="compositionally biased region" description="Polar residues" evidence="1">
    <location>
        <begin position="117"/>
        <end position="133"/>
    </location>
</feature>
<feature type="region of interest" description="Disordered" evidence="1">
    <location>
        <begin position="87"/>
        <end position="166"/>
    </location>
</feature>
<dbReference type="Proteomes" id="UP000005824">
    <property type="component" value="Unassembled WGS sequence"/>
</dbReference>
<protein>
    <submittedName>
        <fullName evidence="2">Uncharacterized protein</fullName>
    </submittedName>
</protein>
<reference evidence="2 3" key="1">
    <citation type="journal article" date="2011" name="J. Bacteriol.">
        <title>Genome sequence of Chthoniobacter flavus Ellin428, an aerobic heterotrophic soil bacterium.</title>
        <authorList>
            <person name="Kant R."/>
            <person name="van Passel M.W."/>
            <person name="Palva A."/>
            <person name="Lucas S."/>
            <person name="Lapidus A."/>
            <person name="Glavina Del Rio T."/>
            <person name="Dalin E."/>
            <person name="Tice H."/>
            <person name="Bruce D."/>
            <person name="Goodwin L."/>
            <person name="Pitluck S."/>
            <person name="Larimer F.W."/>
            <person name="Land M.L."/>
            <person name="Hauser L."/>
            <person name="Sangwan P."/>
            <person name="de Vos W.M."/>
            <person name="Janssen P.H."/>
            <person name="Smidt H."/>
        </authorList>
    </citation>
    <scope>NUCLEOTIDE SEQUENCE [LARGE SCALE GENOMIC DNA]</scope>
    <source>
        <strain evidence="2 3">Ellin428</strain>
    </source>
</reference>
<comment type="caution">
    <text evidence="2">The sequence shown here is derived from an EMBL/GenBank/DDBJ whole genome shotgun (WGS) entry which is preliminary data.</text>
</comment>
<dbReference type="InParanoid" id="B4DA63"/>
<dbReference type="RefSeq" id="WP_006983124.1">
    <property type="nucleotide sequence ID" value="NZ_ABVL01000029.1"/>
</dbReference>
<accession>B4DA63</accession>
<evidence type="ECO:0000313" key="2">
    <source>
        <dbReference type="EMBL" id="EDY16690.1"/>
    </source>
</evidence>
<organism evidence="2 3">
    <name type="scientific">Chthoniobacter flavus Ellin428</name>
    <dbReference type="NCBI Taxonomy" id="497964"/>
    <lineage>
        <taxon>Bacteria</taxon>
        <taxon>Pseudomonadati</taxon>
        <taxon>Verrucomicrobiota</taxon>
        <taxon>Spartobacteria</taxon>
        <taxon>Chthoniobacterales</taxon>
        <taxon>Chthoniobacteraceae</taxon>
        <taxon>Chthoniobacter</taxon>
    </lineage>
</organism>
<evidence type="ECO:0000313" key="3">
    <source>
        <dbReference type="Proteomes" id="UP000005824"/>
    </source>
</evidence>
<dbReference type="STRING" id="497964.CfE428DRAFT_5803"/>
<gene>
    <name evidence="2" type="ORF">CfE428DRAFT_5803</name>
</gene>
<name>B4DA63_9BACT</name>
<dbReference type="AlphaFoldDB" id="B4DA63"/>
<feature type="compositionally biased region" description="Basic and acidic residues" evidence="1">
    <location>
        <begin position="90"/>
        <end position="111"/>
    </location>
</feature>